<keyword evidence="2" id="KW-0472">Membrane</keyword>
<dbReference type="EMBL" id="CDMZ01005331">
    <property type="protein sequence ID" value="CEM52666.1"/>
    <property type="molecule type" value="Genomic_DNA"/>
</dbReference>
<feature type="transmembrane region" description="Helical" evidence="2">
    <location>
        <begin position="157"/>
        <end position="177"/>
    </location>
</feature>
<sequence>MAPDPEREEDPGLNSRNDTNLKADAACLEALHRRKQRTAAALTALGHSYTPLNDKNASKAAARGKSDPSPPHVEALSKKAFPPRTITGSTNTTATQTETDENAELRDEGEGNGRRRGREREREQREQIPLGAHRNQQVQRRDVISLMFKVADLTLKVFIACAFVITLLTLVFLTLFIHHMTETGSIDKSGTNTGAILRALDILPEYLLLPALSRASQQASEAFTVTLMEEAGLEVDEELQSVMSSRFKRRERRRAKRGRGKNGGGQTGTEGQSEMAARHLLVRMRDRGVQNLRVDAADLAALSASVPDGSAVGVVSASLNEFLPPIRGEGRGDGGGRSDFAQGGSFFVGGLGPLSVAFRPGAKHKKPRLEIFIPNQVRSFAQGSERLETALRGEGEDNRADRGGSRFQWGGEDRQTAEPPYVVPVHSAAVSVNFNSIVGTERETVGSGVHGAAFARKEFYLLSENSHDGAEGGGGGVVQNVENGWQIAFALDSAFLNRVVGLNSEPTGGWRLVARDRVISDDNCPNLKNVWGIPSREECLKACEQLNRDLDRKMPETAGWARCTAVNFGTSYRDGLCVLRGCASGFLRSLSKEAVPSSWGSIGEGLRLPRYPGFEVWSALTWIQSLRFAVSVDIVNDGSPLAFEASTLPVGISQQQGTPGQAPHDQTDARGLMDSPDSEHGNKQKAQNTRQAGGAYAVTDDGSALSVSGVERLEAAARKRG</sequence>
<feature type="region of interest" description="Disordered" evidence="1">
    <location>
        <begin position="246"/>
        <end position="273"/>
    </location>
</feature>
<feature type="region of interest" description="Disordered" evidence="1">
    <location>
        <begin position="391"/>
        <end position="415"/>
    </location>
</feature>
<feature type="compositionally biased region" description="Basic residues" evidence="1">
    <location>
        <begin position="246"/>
        <end position="260"/>
    </location>
</feature>
<accession>A0A0G4I6P9</accession>
<reference evidence="3" key="1">
    <citation type="submission" date="2014-11" db="EMBL/GenBank/DDBJ databases">
        <authorList>
            <person name="Otto D Thomas"/>
            <person name="Naeem Raeece"/>
        </authorList>
    </citation>
    <scope>NUCLEOTIDE SEQUENCE</scope>
</reference>
<feature type="compositionally biased region" description="Basic and acidic residues" evidence="1">
    <location>
        <begin position="103"/>
        <end position="126"/>
    </location>
</feature>
<protein>
    <submittedName>
        <fullName evidence="3">Uncharacterized protein</fullName>
    </submittedName>
</protein>
<evidence type="ECO:0000256" key="1">
    <source>
        <dbReference type="SAM" id="MobiDB-lite"/>
    </source>
</evidence>
<evidence type="ECO:0000313" key="3">
    <source>
        <dbReference type="EMBL" id="CEM52666.1"/>
    </source>
</evidence>
<dbReference type="AlphaFoldDB" id="A0A0G4I6P9"/>
<proteinExistence type="predicted"/>
<feature type="region of interest" description="Disordered" evidence="1">
    <location>
        <begin position="42"/>
        <end position="134"/>
    </location>
</feature>
<keyword evidence="2" id="KW-1133">Transmembrane helix</keyword>
<keyword evidence="2" id="KW-0812">Transmembrane</keyword>
<evidence type="ECO:0000256" key="2">
    <source>
        <dbReference type="SAM" id="Phobius"/>
    </source>
</evidence>
<feature type="region of interest" description="Disordered" evidence="1">
    <location>
        <begin position="1"/>
        <end position="21"/>
    </location>
</feature>
<feature type="compositionally biased region" description="Low complexity" evidence="1">
    <location>
        <begin position="85"/>
        <end position="97"/>
    </location>
</feature>
<gene>
    <name evidence="3" type="ORF">Cvel_11436</name>
</gene>
<name>A0A0G4I6P9_9ALVE</name>
<feature type="compositionally biased region" description="Acidic residues" evidence="1">
    <location>
        <begin position="1"/>
        <end position="11"/>
    </location>
</feature>
<feature type="region of interest" description="Disordered" evidence="1">
    <location>
        <begin position="652"/>
        <end position="698"/>
    </location>
</feature>
<organism evidence="3">
    <name type="scientific">Chromera velia CCMP2878</name>
    <dbReference type="NCBI Taxonomy" id="1169474"/>
    <lineage>
        <taxon>Eukaryota</taxon>
        <taxon>Sar</taxon>
        <taxon>Alveolata</taxon>
        <taxon>Colpodellida</taxon>
        <taxon>Chromeraceae</taxon>
        <taxon>Chromera</taxon>
    </lineage>
</organism>
<feature type="compositionally biased region" description="Basic and acidic residues" evidence="1">
    <location>
        <begin position="391"/>
        <end position="404"/>
    </location>
</feature>
<dbReference type="VEuPathDB" id="CryptoDB:Cvel_11436"/>